<evidence type="ECO:0000259" key="20">
    <source>
        <dbReference type="Pfam" id="PF24621"/>
    </source>
</evidence>
<dbReference type="GO" id="GO:0008652">
    <property type="term" value="P:amino acid biosynthetic process"/>
    <property type="evidence" value="ECO:0007669"/>
    <property type="project" value="UniProtKB-KW"/>
</dbReference>
<feature type="binding site" evidence="18">
    <location>
        <position position="186"/>
    </location>
    <ligand>
        <name>Zn(2+)</name>
        <dbReference type="ChEBI" id="CHEBI:29105"/>
    </ligand>
</feature>
<sequence>MRTLTVNLPGREYDILIERGLLSRAGDLCKAVLPHANRLAVVTDSTVGPLYGERVLTSLQGAGFAAELVTVPAGEKSKSVPMLEKLYDAFMNLGLTRADAVVALGGGVVGDLAGFAAATILRGLDFVQIPTTLLSQVDSSVGGKVAVDLKAGKNLAGAFWQPKLVLMDPAVLGTLDDATFADGMAEVVKCGCIKDLAFYSYLEQRPSRGQLMENIEHVLYTCCDIKRSVVIQDERDIGERMLLNFGHTLGHAYELAGGYETYTHGQAVAAGMVKALELGADLGVTPSGLSDRVAVLLGALGLPVAIPCDEAHYAAAVGLDKKCAGDEITLVLLIELGRAVLYKIGKDKVLGMLGE</sequence>
<evidence type="ECO:0000256" key="8">
    <source>
        <dbReference type="ARBA" id="ARBA00017684"/>
    </source>
</evidence>
<feature type="binding site" evidence="18">
    <location>
        <position position="144"/>
    </location>
    <ligand>
        <name>NAD(+)</name>
        <dbReference type="ChEBI" id="CHEBI:57540"/>
    </ligand>
</feature>
<keyword evidence="13 18" id="KW-0862">Zinc</keyword>
<dbReference type="CDD" id="cd08195">
    <property type="entry name" value="DHQS"/>
    <property type="match status" value="1"/>
</dbReference>
<keyword evidence="16 18" id="KW-0456">Lyase</keyword>
<keyword evidence="15 18" id="KW-0057">Aromatic amino acid biosynthesis</keyword>
<dbReference type="PANTHER" id="PTHR43622">
    <property type="entry name" value="3-DEHYDROQUINATE SYNTHASE"/>
    <property type="match status" value="1"/>
</dbReference>
<evidence type="ECO:0000256" key="11">
    <source>
        <dbReference type="ARBA" id="ARBA00022723"/>
    </source>
</evidence>
<dbReference type="PIRSF" id="PIRSF001455">
    <property type="entry name" value="DHQ_synth"/>
    <property type="match status" value="1"/>
</dbReference>
<feature type="domain" description="3-dehydroquinate synthase C-terminal" evidence="20">
    <location>
        <begin position="183"/>
        <end position="322"/>
    </location>
</feature>
<evidence type="ECO:0000256" key="9">
    <source>
        <dbReference type="ARBA" id="ARBA00022490"/>
    </source>
</evidence>
<evidence type="ECO:0000313" key="21">
    <source>
        <dbReference type="EMBL" id="SBW11145.1"/>
    </source>
</evidence>
<keyword evidence="9 18" id="KW-0963">Cytoplasm</keyword>
<gene>
    <name evidence="18 21" type="primary">aroB</name>
    <name evidence="21" type="ORF">KL86CLO1_13169</name>
</gene>
<keyword evidence="11 18" id="KW-0479">Metal-binding</keyword>
<keyword evidence="17 18" id="KW-0170">Cobalt</keyword>
<feature type="binding site" evidence="18">
    <location>
        <position position="264"/>
    </location>
    <ligand>
        <name>Zn(2+)</name>
        <dbReference type="ChEBI" id="CHEBI:29105"/>
    </ligand>
</feature>
<feature type="binding site" evidence="18">
    <location>
        <position position="153"/>
    </location>
    <ligand>
        <name>NAD(+)</name>
        <dbReference type="ChEBI" id="CHEBI:57540"/>
    </ligand>
</feature>
<dbReference type="Gene3D" id="1.20.1090.10">
    <property type="entry name" value="Dehydroquinate synthase-like - alpha domain"/>
    <property type="match status" value="1"/>
</dbReference>
<dbReference type="NCBIfam" id="TIGR01357">
    <property type="entry name" value="aroB"/>
    <property type="match status" value="1"/>
</dbReference>
<dbReference type="Pfam" id="PF01761">
    <property type="entry name" value="DHQ_synthase"/>
    <property type="match status" value="1"/>
</dbReference>
<feature type="binding site" evidence="18">
    <location>
        <begin position="107"/>
        <end position="111"/>
    </location>
    <ligand>
        <name>NAD(+)</name>
        <dbReference type="ChEBI" id="CHEBI:57540"/>
    </ligand>
</feature>
<evidence type="ECO:0000256" key="5">
    <source>
        <dbReference type="ARBA" id="ARBA00004661"/>
    </source>
</evidence>
<dbReference type="InterPro" id="IPR016037">
    <property type="entry name" value="DHQ_synth_AroB"/>
</dbReference>
<dbReference type="Gene3D" id="3.40.50.1970">
    <property type="match status" value="1"/>
</dbReference>
<keyword evidence="12 18" id="KW-0547">Nucleotide-binding</keyword>
<comment type="pathway">
    <text evidence="5 18">Metabolic intermediate biosynthesis; chorismate biosynthesis; chorismate from D-erythrose 4-phosphate and phosphoenolpyruvate: step 2/7.</text>
</comment>
<dbReference type="InterPro" id="IPR050071">
    <property type="entry name" value="Dehydroquinate_synthase"/>
</dbReference>
<accession>A0A212KHW2</accession>
<evidence type="ECO:0000256" key="10">
    <source>
        <dbReference type="ARBA" id="ARBA00022605"/>
    </source>
</evidence>
<comment type="function">
    <text evidence="18">Catalyzes the conversion of 3-deoxy-D-arabino-heptulosonate 7-phosphate (DAHP) to dehydroquinate (DHQ).</text>
</comment>
<dbReference type="FunFam" id="3.40.50.1970:FF:000007">
    <property type="entry name" value="Pentafunctional AROM polypeptide"/>
    <property type="match status" value="1"/>
</dbReference>
<evidence type="ECO:0000256" key="6">
    <source>
        <dbReference type="ARBA" id="ARBA00005412"/>
    </source>
</evidence>
<evidence type="ECO:0000256" key="3">
    <source>
        <dbReference type="ARBA" id="ARBA00001947"/>
    </source>
</evidence>
<dbReference type="GO" id="GO:0000166">
    <property type="term" value="F:nucleotide binding"/>
    <property type="evidence" value="ECO:0007669"/>
    <property type="project" value="UniProtKB-KW"/>
</dbReference>
<dbReference type="EMBL" id="FLUN01000001">
    <property type="protein sequence ID" value="SBW11145.1"/>
    <property type="molecule type" value="Genomic_DNA"/>
</dbReference>
<dbReference type="GO" id="GO:0005737">
    <property type="term" value="C:cytoplasm"/>
    <property type="evidence" value="ECO:0007669"/>
    <property type="project" value="UniProtKB-SubCell"/>
</dbReference>
<dbReference type="GO" id="GO:0003856">
    <property type="term" value="F:3-dehydroquinate synthase activity"/>
    <property type="evidence" value="ECO:0007669"/>
    <property type="project" value="UniProtKB-UniRule"/>
</dbReference>
<dbReference type="GO" id="GO:0046872">
    <property type="term" value="F:metal ion binding"/>
    <property type="evidence" value="ECO:0007669"/>
    <property type="project" value="UniProtKB-KW"/>
</dbReference>
<comment type="cofactor">
    <cofactor evidence="2 18">
        <name>NAD(+)</name>
        <dbReference type="ChEBI" id="CHEBI:57540"/>
    </cofactor>
</comment>
<evidence type="ECO:0000259" key="19">
    <source>
        <dbReference type="Pfam" id="PF01761"/>
    </source>
</evidence>
<evidence type="ECO:0000256" key="16">
    <source>
        <dbReference type="ARBA" id="ARBA00023239"/>
    </source>
</evidence>
<dbReference type="AlphaFoldDB" id="A0A212KHW2"/>
<dbReference type="GO" id="GO:0009423">
    <property type="term" value="P:chorismate biosynthetic process"/>
    <property type="evidence" value="ECO:0007669"/>
    <property type="project" value="UniProtKB-UniRule"/>
</dbReference>
<comment type="cofactor">
    <cofactor evidence="3">
        <name>Zn(2+)</name>
        <dbReference type="ChEBI" id="CHEBI:29105"/>
    </cofactor>
</comment>
<comment type="caution">
    <text evidence="18">Lacks conserved residue(s) required for the propagation of feature annotation.</text>
</comment>
<reference evidence="21" key="1">
    <citation type="submission" date="2016-04" db="EMBL/GenBank/DDBJ databases">
        <authorList>
            <person name="Evans L.H."/>
            <person name="Alamgir A."/>
            <person name="Owens N."/>
            <person name="Weber N.D."/>
            <person name="Virtaneva K."/>
            <person name="Barbian K."/>
            <person name="Babar A."/>
            <person name="Rosenke K."/>
        </authorList>
    </citation>
    <scope>NUCLEOTIDE SEQUENCE</scope>
    <source>
        <strain evidence="21">86</strain>
    </source>
</reference>
<keyword evidence="14 18" id="KW-0520">NAD</keyword>
<dbReference type="HAMAP" id="MF_00110">
    <property type="entry name" value="DHQ_synthase"/>
    <property type="match status" value="1"/>
</dbReference>
<evidence type="ECO:0000256" key="15">
    <source>
        <dbReference type="ARBA" id="ARBA00023141"/>
    </source>
</evidence>
<evidence type="ECO:0000256" key="4">
    <source>
        <dbReference type="ARBA" id="ARBA00004496"/>
    </source>
</evidence>
<evidence type="ECO:0000256" key="18">
    <source>
        <dbReference type="HAMAP-Rule" id="MF_00110"/>
    </source>
</evidence>
<feature type="domain" description="3-dehydroquinate synthase N-terminal" evidence="19">
    <location>
        <begin position="69"/>
        <end position="180"/>
    </location>
</feature>
<comment type="catalytic activity">
    <reaction evidence="1 18">
        <text>7-phospho-2-dehydro-3-deoxy-D-arabino-heptonate = 3-dehydroquinate + phosphate</text>
        <dbReference type="Rhea" id="RHEA:21968"/>
        <dbReference type="ChEBI" id="CHEBI:32364"/>
        <dbReference type="ChEBI" id="CHEBI:43474"/>
        <dbReference type="ChEBI" id="CHEBI:58394"/>
        <dbReference type="EC" id="4.2.3.4"/>
    </reaction>
</comment>
<evidence type="ECO:0000256" key="14">
    <source>
        <dbReference type="ARBA" id="ARBA00023027"/>
    </source>
</evidence>
<name>A0A212KHW2_9FIRM</name>
<organism evidence="21">
    <name type="scientific">uncultured Eubacteriales bacterium</name>
    <dbReference type="NCBI Taxonomy" id="172733"/>
    <lineage>
        <taxon>Bacteria</taxon>
        <taxon>Bacillati</taxon>
        <taxon>Bacillota</taxon>
        <taxon>Clostridia</taxon>
        <taxon>Eubacteriales</taxon>
        <taxon>environmental samples</taxon>
    </lineage>
</organism>
<feature type="binding site" evidence="18">
    <location>
        <begin position="131"/>
        <end position="132"/>
    </location>
    <ligand>
        <name>NAD(+)</name>
        <dbReference type="ChEBI" id="CHEBI:57540"/>
    </ligand>
</feature>
<dbReference type="EC" id="4.2.3.4" evidence="7 18"/>
<keyword evidence="10 18" id="KW-0028">Amino-acid biosynthesis</keyword>
<dbReference type="UniPathway" id="UPA00053">
    <property type="reaction ID" value="UER00085"/>
</dbReference>
<evidence type="ECO:0000256" key="2">
    <source>
        <dbReference type="ARBA" id="ARBA00001911"/>
    </source>
</evidence>
<dbReference type="Pfam" id="PF24621">
    <property type="entry name" value="DHQS_C"/>
    <property type="match status" value="1"/>
</dbReference>
<evidence type="ECO:0000256" key="13">
    <source>
        <dbReference type="ARBA" id="ARBA00022833"/>
    </source>
</evidence>
<evidence type="ECO:0000256" key="7">
    <source>
        <dbReference type="ARBA" id="ARBA00013031"/>
    </source>
</evidence>
<comment type="subcellular location">
    <subcellularLocation>
        <location evidence="4 18">Cytoplasm</location>
    </subcellularLocation>
</comment>
<dbReference type="InterPro" id="IPR030963">
    <property type="entry name" value="DHQ_synth_fam"/>
</dbReference>
<proteinExistence type="inferred from homology"/>
<feature type="binding site" evidence="18">
    <location>
        <position position="247"/>
    </location>
    <ligand>
        <name>Zn(2+)</name>
        <dbReference type="ChEBI" id="CHEBI:29105"/>
    </ligand>
</feature>
<dbReference type="GO" id="GO:0009073">
    <property type="term" value="P:aromatic amino acid family biosynthetic process"/>
    <property type="evidence" value="ECO:0007669"/>
    <property type="project" value="UniProtKB-KW"/>
</dbReference>
<evidence type="ECO:0000256" key="12">
    <source>
        <dbReference type="ARBA" id="ARBA00022741"/>
    </source>
</evidence>
<protein>
    <recommendedName>
        <fullName evidence="8 18">3-dehydroquinate synthase</fullName>
        <shortName evidence="18">DHQS</shortName>
        <ecNumber evidence="7 18">4.2.3.4</ecNumber>
    </recommendedName>
</protein>
<comment type="cofactor">
    <cofactor evidence="18">
        <name>Co(2+)</name>
        <dbReference type="ChEBI" id="CHEBI:48828"/>
    </cofactor>
    <cofactor evidence="18">
        <name>Zn(2+)</name>
        <dbReference type="ChEBI" id="CHEBI:29105"/>
    </cofactor>
    <text evidence="18">Binds 1 divalent metal cation per subunit. Can use either Co(2+) or Zn(2+).</text>
</comment>
<evidence type="ECO:0000256" key="1">
    <source>
        <dbReference type="ARBA" id="ARBA00001393"/>
    </source>
</evidence>
<dbReference type="InterPro" id="IPR030960">
    <property type="entry name" value="DHQS/DOIS_N"/>
</dbReference>
<evidence type="ECO:0000256" key="17">
    <source>
        <dbReference type="ARBA" id="ARBA00023285"/>
    </source>
</evidence>
<comment type="similarity">
    <text evidence="6 18">Belongs to the sugar phosphate cyclases superfamily. Dehydroquinate synthase family.</text>
</comment>
<dbReference type="PANTHER" id="PTHR43622:SF7">
    <property type="entry name" value="3-DEHYDROQUINATE SYNTHASE, CHLOROPLASTIC"/>
    <property type="match status" value="1"/>
</dbReference>
<dbReference type="SUPFAM" id="SSF56796">
    <property type="entry name" value="Dehydroquinate synthase-like"/>
    <property type="match status" value="1"/>
</dbReference>
<dbReference type="InterPro" id="IPR056179">
    <property type="entry name" value="DHQS_C"/>
</dbReference>